<accession>A0A5C5YWU4</accession>
<dbReference type="InterPro" id="IPR050306">
    <property type="entry name" value="PfkB_Carbo_kinase"/>
</dbReference>
<proteinExistence type="inferred from homology"/>
<dbReference type="SUPFAM" id="SSF53613">
    <property type="entry name" value="Ribokinase-like"/>
    <property type="match status" value="1"/>
</dbReference>
<comment type="caution">
    <text evidence="7">The sequence shown here is derived from an EMBL/GenBank/DDBJ whole genome shotgun (WGS) entry which is preliminary data.</text>
</comment>
<reference evidence="7 8" key="1">
    <citation type="submission" date="2019-02" db="EMBL/GenBank/DDBJ databases">
        <title>Deep-cultivation of Planctomycetes and their phenomic and genomic characterization uncovers novel biology.</title>
        <authorList>
            <person name="Wiegand S."/>
            <person name="Jogler M."/>
            <person name="Boedeker C."/>
            <person name="Pinto D."/>
            <person name="Vollmers J."/>
            <person name="Rivas-Marin E."/>
            <person name="Kohn T."/>
            <person name="Peeters S.H."/>
            <person name="Heuer A."/>
            <person name="Rast P."/>
            <person name="Oberbeckmann S."/>
            <person name="Bunk B."/>
            <person name="Jeske O."/>
            <person name="Meyerdierks A."/>
            <person name="Storesund J.E."/>
            <person name="Kallscheuer N."/>
            <person name="Luecker S."/>
            <person name="Lage O.M."/>
            <person name="Pohl T."/>
            <person name="Merkel B.J."/>
            <person name="Hornburger P."/>
            <person name="Mueller R.-W."/>
            <person name="Bruemmer F."/>
            <person name="Labrenz M."/>
            <person name="Spormann A.M."/>
            <person name="Op Den Camp H."/>
            <person name="Overmann J."/>
            <person name="Amann R."/>
            <person name="Jetten M.S.M."/>
            <person name="Mascher T."/>
            <person name="Medema M.H."/>
            <person name="Devos D.P."/>
            <person name="Kaster A.-K."/>
            <person name="Ovreas L."/>
            <person name="Rohde M."/>
            <person name="Galperin M.Y."/>
            <person name="Jogler C."/>
        </authorList>
    </citation>
    <scope>NUCLEOTIDE SEQUENCE [LARGE SCALE GENOMIC DNA]</scope>
    <source>
        <strain evidence="7 8">CA13</strain>
    </source>
</reference>
<organism evidence="7 8">
    <name type="scientific">Novipirellula herctigrandis</name>
    <dbReference type="NCBI Taxonomy" id="2527986"/>
    <lineage>
        <taxon>Bacteria</taxon>
        <taxon>Pseudomonadati</taxon>
        <taxon>Planctomycetota</taxon>
        <taxon>Planctomycetia</taxon>
        <taxon>Pirellulales</taxon>
        <taxon>Pirellulaceae</taxon>
        <taxon>Novipirellula</taxon>
    </lineage>
</organism>
<feature type="domain" description="Carbohydrate kinase PfkB" evidence="6">
    <location>
        <begin position="25"/>
        <end position="280"/>
    </location>
</feature>
<dbReference type="GO" id="GO:0008673">
    <property type="term" value="F:2-dehydro-3-deoxygluconokinase activity"/>
    <property type="evidence" value="ECO:0007669"/>
    <property type="project" value="UniProtKB-EC"/>
</dbReference>
<dbReference type="AlphaFoldDB" id="A0A5C5YWU4"/>
<evidence type="ECO:0000256" key="1">
    <source>
        <dbReference type="ARBA" id="ARBA00010688"/>
    </source>
</evidence>
<dbReference type="Pfam" id="PF00294">
    <property type="entry name" value="PfkB"/>
    <property type="match status" value="1"/>
</dbReference>
<dbReference type="CDD" id="cd01167">
    <property type="entry name" value="bac_FRK"/>
    <property type="match status" value="1"/>
</dbReference>
<dbReference type="Gene3D" id="3.40.1190.20">
    <property type="match status" value="1"/>
</dbReference>
<name>A0A5C5YWU4_9BACT</name>
<keyword evidence="4 7" id="KW-0418">Kinase</keyword>
<sequence>MSKSIDQDRLPPLIVGEVLFDQFADGRSVLGGAPFNVAWNLQGLGLAPQFVSAVGDDPAGHLVADRMHQWGMNTKGLQTLPSQKTGVVDVTVKDGQPSYEIVFPSAWDFISPPPFADSLEGFSLLYYGSLAMRGDQSRHTIKQLAQDDSIPRFVDINIRKPWFDTAWLPSLITGSKYVKLNDDELSELTQMPITKTEEIEAAVAKIRGQYGGEVYFITCGSKGAYAVTPTETVFAAAPKPPQMVDTVGAGDAFAAATIDGLLRDLPYQNVLDRCVQFAVRICGLQGATSMDRDIYRNV</sequence>
<gene>
    <name evidence="7" type="primary">kdgK_1</name>
    <name evidence="7" type="ORF">CA13_06390</name>
</gene>
<dbReference type="OrthoDB" id="9813569at2"/>
<evidence type="ECO:0000256" key="5">
    <source>
        <dbReference type="ARBA" id="ARBA00022840"/>
    </source>
</evidence>
<evidence type="ECO:0000313" key="8">
    <source>
        <dbReference type="Proteomes" id="UP000315010"/>
    </source>
</evidence>
<dbReference type="EC" id="2.7.1.45" evidence="7"/>
<evidence type="ECO:0000259" key="6">
    <source>
        <dbReference type="Pfam" id="PF00294"/>
    </source>
</evidence>
<evidence type="ECO:0000256" key="3">
    <source>
        <dbReference type="ARBA" id="ARBA00022741"/>
    </source>
</evidence>
<dbReference type="Proteomes" id="UP000315010">
    <property type="component" value="Unassembled WGS sequence"/>
</dbReference>
<protein>
    <submittedName>
        <fullName evidence="7">2-dehydro-3-deoxygluconokinase</fullName>
        <ecNumber evidence="7">2.7.1.45</ecNumber>
    </submittedName>
</protein>
<dbReference type="InterPro" id="IPR011611">
    <property type="entry name" value="PfkB_dom"/>
</dbReference>
<keyword evidence="2 7" id="KW-0808">Transferase</keyword>
<dbReference type="InterPro" id="IPR029056">
    <property type="entry name" value="Ribokinase-like"/>
</dbReference>
<comment type="similarity">
    <text evidence="1">Belongs to the carbohydrate kinase PfkB family.</text>
</comment>
<dbReference type="PANTHER" id="PTHR43085">
    <property type="entry name" value="HEXOKINASE FAMILY MEMBER"/>
    <property type="match status" value="1"/>
</dbReference>
<evidence type="ECO:0000313" key="7">
    <source>
        <dbReference type="EMBL" id="TWT79241.1"/>
    </source>
</evidence>
<dbReference type="EMBL" id="SJPJ01000001">
    <property type="protein sequence ID" value="TWT79241.1"/>
    <property type="molecule type" value="Genomic_DNA"/>
</dbReference>
<keyword evidence="8" id="KW-1185">Reference proteome</keyword>
<dbReference type="RefSeq" id="WP_146394509.1">
    <property type="nucleotide sequence ID" value="NZ_SJPJ01000001.1"/>
</dbReference>
<evidence type="ECO:0000256" key="2">
    <source>
        <dbReference type="ARBA" id="ARBA00022679"/>
    </source>
</evidence>
<dbReference type="PANTHER" id="PTHR43085:SF1">
    <property type="entry name" value="PSEUDOURIDINE KINASE-RELATED"/>
    <property type="match status" value="1"/>
</dbReference>
<keyword evidence="3" id="KW-0547">Nucleotide-binding</keyword>
<evidence type="ECO:0000256" key="4">
    <source>
        <dbReference type="ARBA" id="ARBA00022777"/>
    </source>
</evidence>
<dbReference type="GO" id="GO:0005524">
    <property type="term" value="F:ATP binding"/>
    <property type="evidence" value="ECO:0007669"/>
    <property type="project" value="UniProtKB-KW"/>
</dbReference>
<keyword evidence="5" id="KW-0067">ATP-binding</keyword>